<feature type="transmembrane region" description="Helical" evidence="5">
    <location>
        <begin position="103"/>
        <end position="128"/>
    </location>
</feature>
<dbReference type="InterPro" id="IPR036259">
    <property type="entry name" value="MFS_trans_sf"/>
</dbReference>
<evidence type="ECO:0000256" key="2">
    <source>
        <dbReference type="ARBA" id="ARBA00022692"/>
    </source>
</evidence>
<feature type="transmembrane region" description="Helical" evidence="5">
    <location>
        <begin position="140"/>
        <end position="161"/>
    </location>
</feature>
<dbReference type="InterPro" id="IPR051617">
    <property type="entry name" value="UNC-93-like_regulator"/>
</dbReference>
<dbReference type="Pfam" id="PF02464">
    <property type="entry name" value="CinA"/>
    <property type="match status" value="1"/>
</dbReference>
<evidence type="ECO:0000313" key="7">
    <source>
        <dbReference type="EMBL" id="CBF71805.1"/>
    </source>
</evidence>
<reference evidence="8" key="2">
    <citation type="journal article" date="2009" name="Fungal Genet. Biol.">
        <title>The 2008 update of the Aspergillus nidulans genome annotation: a community effort.</title>
        <authorList>
            <person name="Wortman J.R."/>
            <person name="Gilsenan J.M."/>
            <person name="Joardar V."/>
            <person name="Deegan J."/>
            <person name="Clutterbuck J."/>
            <person name="Andersen M.R."/>
            <person name="Archer D."/>
            <person name="Bencina M."/>
            <person name="Braus G."/>
            <person name="Coutinho P."/>
            <person name="von Dohren H."/>
            <person name="Doonan J."/>
            <person name="Driessen A.J."/>
            <person name="Durek P."/>
            <person name="Espeso E."/>
            <person name="Fekete E."/>
            <person name="Flipphi M."/>
            <person name="Estrada C.G."/>
            <person name="Geysens S."/>
            <person name="Goldman G."/>
            <person name="de Groot P.W."/>
            <person name="Hansen K."/>
            <person name="Harris S.D."/>
            <person name="Heinekamp T."/>
            <person name="Helmstaedt K."/>
            <person name="Henrissat B."/>
            <person name="Hofmann G."/>
            <person name="Homan T."/>
            <person name="Horio T."/>
            <person name="Horiuchi H."/>
            <person name="James S."/>
            <person name="Jones M."/>
            <person name="Karaffa L."/>
            <person name="Karanyi Z."/>
            <person name="Kato M."/>
            <person name="Keller N."/>
            <person name="Kelly D.E."/>
            <person name="Kiel J.A."/>
            <person name="Kim J.M."/>
            <person name="van der Klei I.J."/>
            <person name="Klis F.M."/>
            <person name="Kovalchuk A."/>
            <person name="Krasevec N."/>
            <person name="Kubicek C.P."/>
            <person name="Liu B."/>
            <person name="Maccabe A."/>
            <person name="Meyer V."/>
            <person name="Mirabito P."/>
            <person name="Miskei M."/>
            <person name="Mos M."/>
            <person name="Mullins J."/>
            <person name="Nelson D.R."/>
            <person name="Nielsen J."/>
            <person name="Oakley B.R."/>
            <person name="Osmani S.A."/>
            <person name="Pakula T."/>
            <person name="Paszewski A."/>
            <person name="Paulsen I."/>
            <person name="Pilsyk S."/>
            <person name="Pocsi I."/>
            <person name="Punt P.J."/>
            <person name="Ram A.F."/>
            <person name="Ren Q."/>
            <person name="Robellet X."/>
            <person name="Robson G."/>
            <person name="Seiboth B."/>
            <person name="van Solingen P."/>
            <person name="Specht T."/>
            <person name="Sun J."/>
            <person name="Taheri-Talesh N."/>
            <person name="Takeshita N."/>
            <person name="Ussery D."/>
            <person name="vanKuyk P.A."/>
            <person name="Visser H."/>
            <person name="van de Vondervoort P.J."/>
            <person name="de Vries R.P."/>
            <person name="Walton J."/>
            <person name="Xiang X."/>
            <person name="Xiong Y."/>
            <person name="Zeng A.P."/>
            <person name="Brandt B.W."/>
            <person name="Cornell M.J."/>
            <person name="van den Hondel C.A."/>
            <person name="Visser J."/>
            <person name="Oliver S.G."/>
            <person name="Turner G."/>
        </authorList>
    </citation>
    <scope>GENOME REANNOTATION</scope>
    <source>
        <strain evidence="8">FGSC A4 / ATCC 38163 / CBS 112.46 / NRRL 194 / M139</strain>
    </source>
</reference>
<dbReference type="GO" id="GO:0016020">
    <property type="term" value="C:membrane"/>
    <property type="evidence" value="ECO:0007669"/>
    <property type="project" value="UniProtKB-SubCell"/>
</dbReference>
<dbReference type="InParanoid" id="C8V383"/>
<dbReference type="Proteomes" id="UP000000560">
    <property type="component" value="Chromosome I"/>
</dbReference>
<sequence length="523" mass="57300">MFLNRIARFYRSCLFQIIIVGLVAFCEPGIWTALNNLGAGGNASPFLNNAANALTYGLMSVGCFLAGGVSNKITAKWTLFIGAAFYTPYAAGLYCHNRYGNEWFLLLGASLCGIGASLLWASEAAIAVGYPEEDKRGRYVAIWMGIRQMGPLVGGAISLALNVNTAHVGKVTYTTYLGLVAISSLGAPFALLLSQPQEVFRSDGTKIPYMKKTSLAIEARAIWKQLRNKYMLLLIPVFLAGQFGATYQGNYLTSHLTTGTILDLKYFSRETRSKAVYIIVLVFVTASWTWNAVMQTKLSRMAEPPAFDLGDGPFFNSAFTVYMFFRFFYEVLQTYIYWLMAEIKGAQADGDVARTTGILRSWESIGSTIAYAVGATHWPNLNQMILGFALWGFTIPFTLLAVFGSWNQSQIAEADGESSGDDFETQRRRNTRHWLQRIILWGIRLVKALPRGGNGSGSTQQGRIEMAEFPPFSLQPLAQEVVELLKARRETVSVAETAAGGLISACLLSVPGASAVYKGGLTV</sequence>
<dbReference type="Gene3D" id="3.90.950.20">
    <property type="entry name" value="CinA-like"/>
    <property type="match status" value="1"/>
</dbReference>
<dbReference type="PANTHER" id="PTHR23294:SF57">
    <property type="entry name" value="CINA C-TERMINAL DOMAIN-CONTAINING PROTEIN"/>
    <property type="match status" value="1"/>
</dbReference>
<name>C8V383_EMENI</name>
<feature type="transmembrane region" description="Helical" evidence="5">
    <location>
        <begin position="314"/>
        <end position="332"/>
    </location>
</feature>
<reference evidence="8" key="1">
    <citation type="journal article" date="2005" name="Nature">
        <title>Sequencing of Aspergillus nidulans and comparative analysis with A. fumigatus and A. oryzae.</title>
        <authorList>
            <person name="Galagan J.E."/>
            <person name="Calvo S.E."/>
            <person name="Cuomo C."/>
            <person name="Ma L.J."/>
            <person name="Wortman J.R."/>
            <person name="Batzoglou S."/>
            <person name="Lee S.I."/>
            <person name="Basturkmen M."/>
            <person name="Spevak C.C."/>
            <person name="Clutterbuck J."/>
            <person name="Kapitonov V."/>
            <person name="Jurka J."/>
            <person name="Scazzocchio C."/>
            <person name="Farman M."/>
            <person name="Butler J."/>
            <person name="Purcell S."/>
            <person name="Harris S."/>
            <person name="Braus G.H."/>
            <person name="Draht O."/>
            <person name="Busch S."/>
            <person name="D'Enfert C."/>
            <person name="Bouchier C."/>
            <person name="Goldman G.H."/>
            <person name="Bell-Pedersen D."/>
            <person name="Griffiths-Jones S."/>
            <person name="Doonan J.H."/>
            <person name="Yu J."/>
            <person name="Vienken K."/>
            <person name="Pain A."/>
            <person name="Freitag M."/>
            <person name="Selker E.U."/>
            <person name="Archer D.B."/>
            <person name="Penalva M.A."/>
            <person name="Oakley B.R."/>
            <person name="Momany M."/>
            <person name="Tanaka T."/>
            <person name="Kumagai T."/>
            <person name="Asai K."/>
            <person name="Machida M."/>
            <person name="Nierman W.C."/>
            <person name="Denning D.W."/>
            <person name="Caddick M."/>
            <person name="Hynes M."/>
            <person name="Paoletti M."/>
            <person name="Fischer R."/>
            <person name="Miller B."/>
            <person name="Dyer P."/>
            <person name="Sachs M.S."/>
            <person name="Osmani S.A."/>
            <person name="Birren B.W."/>
        </authorList>
    </citation>
    <scope>NUCLEOTIDE SEQUENCE [LARGE SCALE GENOMIC DNA]</scope>
    <source>
        <strain evidence="8">FGSC A4 / ATCC 38163 / CBS 112.46 / NRRL 194 / M139</strain>
    </source>
</reference>
<dbReference type="InterPro" id="IPR036653">
    <property type="entry name" value="CinA-like_C"/>
</dbReference>
<dbReference type="SUPFAM" id="SSF103473">
    <property type="entry name" value="MFS general substrate transporter"/>
    <property type="match status" value="1"/>
</dbReference>
<evidence type="ECO:0000256" key="1">
    <source>
        <dbReference type="ARBA" id="ARBA00004141"/>
    </source>
</evidence>
<feature type="transmembrane region" description="Helical" evidence="5">
    <location>
        <begin position="12"/>
        <end position="34"/>
    </location>
</feature>
<keyword evidence="3 5" id="KW-1133">Transmembrane helix</keyword>
<gene>
    <name evidence="7" type="ORF">ANIA_06949</name>
</gene>
<keyword evidence="2 5" id="KW-0812">Transmembrane</keyword>
<organism evidence="7 8">
    <name type="scientific">Emericella nidulans (strain FGSC A4 / ATCC 38163 / CBS 112.46 / NRRL 194 / M139)</name>
    <name type="common">Aspergillus nidulans</name>
    <dbReference type="NCBI Taxonomy" id="227321"/>
    <lineage>
        <taxon>Eukaryota</taxon>
        <taxon>Fungi</taxon>
        <taxon>Dikarya</taxon>
        <taxon>Ascomycota</taxon>
        <taxon>Pezizomycotina</taxon>
        <taxon>Eurotiomycetes</taxon>
        <taxon>Eurotiomycetidae</taxon>
        <taxon>Eurotiales</taxon>
        <taxon>Aspergillaceae</taxon>
        <taxon>Aspergillus</taxon>
        <taxon>Aspergillus subgen. Nidulantes</taxon>
    </lineage>
</organism>
<feature type="transmembrane region" description="Helical" evidence="5">
    <location>
        <begin position="46"/>
        <end position="66"/>
    </location>
</feature>
<protein>
    <recommendedName>
        <fullName evidence="6">CinA C-terminal domain-containing protein</fullName>
    </recommendedName>
</protein>
<dbReference type="SUPFAM" id="SSF142433">
    <property type="entry name" value="CinA-like"/>
    <property type="match status" value="1"/>
</dbReference>
<dbReference type="RefSeq" id="XP_050467205.1">
    <property type="nucleotide sequence ID" value="XM_050611152.1"/>
</dbReference>
<dbReference type="KEGG" id="ani:ANIA_06949"/>
<feature type="transmembrane region" description="Helical" evidence="5">
    <location>
        <begin position="230"/>
        <end position="247"/>
    </location>
</feature>
<dbReference type="InterPro" id="IPR010291">
    <property type="entry name" value="Ion_channel_UNC-93"/>
</dbReference>
<dbReference type="OrthoDB" id="196103at2759"/>
<feature type="transmembrane region" description="Helical" evidence="5">
    <location>
        <begin position="275"/>
        <end position="293"/>
    </location>
</feature>
<proteinExistence type="predicted"/>
<feature type="transmembrane region" description="Helical" evidence="5">
    <location>
        <begin position="73"/>
        <end position="91"/>
    </location>
</feature>
<dbReference type="VEuPathDB" id="FungiDB:AN6949"/>
<dbReference type="OMA" id="WMSIRQM"/>
<dbReference type="eggNOG" id="KOG3098">
    <property type="taxonomic scope" value="Eukaryota"/>
</dbReference>
<dbReference type="GeneID" id="2870414"/>
<accession>C8V383</accession>
<dbReference type="EMBL" id="BN001301">
    <property type="protein sequence ID" value="CBF71805.1"/>
    <property type="molecule type" value="Genomic_DNA"/>
</dbReference>
<dbReference type="AlphaFoldDB" id="C8V383"/>
<keyword evidence="4 5" id="KW-0472">Membrane</keyword>
<evidence type="ECO:0000313" key="8">
    <source>
        <dbReference type="Proteomes" id="UP000000560"/>
    </source>
</evidence>
<evidence type="ECO:0000256" key="4">
    <source>
        <dbReference type="ARBA" id="ARBA00023136"/>
    </source>
</evidence>
<evidence type="ECO:0000259" key="6">
    <source>
        <dbReference type="Pfam" id="PF02464"/>
    </source>
</evidence>
<comment type="subcellular location">
    <subcellularLocation>
        <location evidence="1">Membrane</location>
        <topology evidence="1">Multi-pass membrane protein</topology>
    </subcellularLocation>
</comment>
<dbReference type="PANTHER" id="PTHR23294">
    <property type="entry name" value="ET TRANSLATION PRODUCT-RELATED"/>
    <property type="match status" value="1"/>
</dbReference>
<feature type="domain" description="CinA C-terminal" evidence="6">
    <location>
        <begin position="475"/>
        <end position="522"/>
    </location>
</feature>
<evidence type="ECO:0000256" key="5">
    <source>
        <dbReference type="SAM" id="Phobius"/>
    </source>
</evidence>
<dbReference type="InterPro" id="IPR008136">
    <property type="entry name" value="CinA_C"/>
</dbReference>
<evidence type="ECO:0000256" key="3">
    <source>
        <dbReference type="ARBA" id="ARBA00022989"/>
    </source>
</evidence>
<dbReference type="HOGENOM" id="CLU_030884_2_2_1"/>
<dbReference type="Gene3D" id="1.20.1250.20">
    <property type="entry name" value="MFS general substrate transporter like domains"/>
    <property type="match status" value="1"/>
</dbReference>
<feature type="transmembrane region" description="Helical" evidence="5">
    <location>
        <begin position="384"/>
        <end position="403"/>
    </location>
</feature>
<dbReference type="Pfam" id="PF05978">
    <property type="entry name" value="UNC-93"/>
    <property type="match status" value="1"/>
</dbReference>
<feature type="transmembrane region" description="Helical" evidence="5">
    <location>
        <begin position="173"/>
        <end position="193"/>
    </location>
</feature>
<keyword evidence="8" id="KW-1185">Reference proteome</keyword>